<accession>A0AA38MD55</accession>
<evidence type="ECO:0000256" key="2">
    <source>
        <dbReference type="ARBA" id="ARBA00023002"/>
    </source>
</evidence>
<evidence type="ECO:0000313" key="5">
    <source>
        <dbReference type="Proteomes" id="UP001168821"/>
    </source>
</evidence>
<name>A0AA38MD55_9CUCU</name>
<reference evidence="4" key="1">
    <citation type="journal article" date="2023" name="G3 (Bethesda)">
        <title>Whole genome assemblies of Zophobas morio and Tenebrio molitor.</title>
        <authorList>
            <person name="Kaur S."/>
            <person name="Stinson S.A."/>
            <person name="diCenzo G.C."/>
        </authorList>
    </citation>
    <scope>NUCLEOTIDE SEQUENCE</scope>
    <source>
        <strain evidence="4">QUZm001</strain>
    </source>
</reference>
<dbReference type="InterPro" id="IPR036291">
    <property type="entry name" value="NAD(P)-bd_dom_sf"/>
</dbReference>
<keyword evidence="2" id="KW-0560">Oxidoreductase</keyword>
<dbReference type="SUPFAM" id="SSF51735">
    <property type="entry name" value="NAD(P)-binding Rossmann-fold domains"/>
    <property type="match status" value="1"/>
</dbReference>
<sequence length="256" mass="27920">MVLSMERWCGKIAVVTGASAGCGAAIAEALVKEGLQVVGLARRKERIDELSQKLLRCKGKLHSYKCDMTIESDIIAAFKWIKDTLGPVSVLVNNAGVSQPNTLIGGNTEMWKKVLDTNVLGLTIATREAIDQMTSNKIDGHVIHINSILGHYVAHVPQVNMYSASKFAVTALTETLRQELVTLNSKIRVTSLSPGPVDTEFASSSNLTNHEEWAKLYNAMPKLNSEDVADAVVYILSTPPHVQIQEIMMRPLGEPV</sequence>
<dbReference type="PROSITE" id="PS00061">
    <property type="entry name" value="ADH_SHORT"/>
    <property type="match status" value="1"/>
</dbReference>
<comment type="similarity">
    <text evidence="1 3">Belongs to the short-chain dehydrogenases/reductases (SDR) family.</text>
</comment>
<dbReference type="InterPro" id="IPR002347">
    <property type="entry name" value="SDR_fam"/>
</dbReference>
<organism evidence="4 5">
    <name type="scientific">Zophobas morio</name>
    <dbReference type="NCBI Taxonomy" id="2755281"/>
    <lineage>
        <taxon>Eukaryota</taxon>
        <taxon>Metazoa</taxon>
        <taxon>Ecdysozoa</taxon>
        <taxon>Arthropoda</taxon>
        <taxon>Hexapoda</taxon>
        <taxon>Insecta</taxon>
        <taxon>Pterygota</taxon>
        <taxon>Neoptera</taxon>
        <taxon>Endopterygota</taxon>
        <taxon>Coleoptera</taxon>
        <taxon>Polyphaga</taxon>
        <taxon>Cucujiformia</taxon>
        <taxon>Tenebrionidae</taxon>
        <taxon>Zophobas</taxon>
    </lineage>
</organism>
<evidence type="ECO:0008006" key="6">
    <source>
        <dbReference type="Google" id="ProtNLM"/>
    </source>
</evidence>
<dbReference type="PRINTS" id="PR00081">
    <property type="entry name" value="GDHRDH"/>
</dbReference>
<dbReference type="Gene3D" id="3.40.50.720">
    <property type="entry name" value="NAD(P)-binding Rossmann-like Domain"/>
    <property type="match status" value="1"/>
</dbReference>
<comment type="caution">
    <text evidence="4">The sequence shown here is derived from an EMBL/GenBank/DDBJ whole genome shotgun (WGS) entry which is preliminary data.</text>
</comment>
<dbReference type="Proteomes" id="UP001168821">
    <property type="component" value="Unassembled WGS sequence"/>
</dbReference>
<dbReference type="AlphaFoldDB" id="A0AA38MD55"/>
<evidence type="ECO:0000256" key="1">
    <source>
        <dbReference type="ARBA" id="ARBA00006484"/>
    </source>
</evidence>
<dbReference type="Pfam" id="PF00106">
    <property type="entry name" value="adh_short"/>
    <property type="match status" value="1"/>
</dbReference>
<evidence type="ECO:0000256" key="3">
    <source>
        <dbReference type="RuleBase" id="RU000363"/>
    </source>
</evidence>
<dbReference type="FunFam" id="3.40.50.720:FF:000047">
    <property type="entry name" value="NADP-dependent L-serine/L-allo-threonine dehydrogenase"/>
    <property type="match status" value="1"/>
</dbReference>
<gene>
    <name evidence="4" type="ORF">Zmor_017884</name>
</gene>
<protein>
    <recommendedName>
        <fullName evidence="6">Dehydrogenase/reductase SDR family member 11</fullName>
    </recommendedName>
</protein>
<dbReference type="GO" id="GO:0016616">
    <property type="term" value="F:oxidoreductase activity, acting on the CH-OH group of donors, NAD or NADP as acceptor"/>
    <property type="evidence" value="ECO:0007669"/>
    <property type="project" value="UniProtKB-ARBA"/>
</dbReference>
<evidence type="ECO:0000313" key="4">
    <source>
        <dbReference type="EMBL" id="KAJ3651878.1"/>
    </source>
</evidence>
<keyword evidence="5" id="KW-1185">Reference proteome</keyword>
<dbReference type="PANTHER" id="PTHR43115">
    <property type="entry name" value="DEHYDROGENASE/REDUCTASE SDR FAMILY MEMBER 11"/>
    <property type="match status" value="1"/>
</dbReference>
<dbReference type="PROSITE" id="PS51257">
    <property type="entry name" value="PROKAR_LIPOPROTEIN"/>
    <property type="match status" value="1"/>
</dbReference>
<proteinExistence type="inferred from homology"/>
<dbReference type="InterPro" id="IPR020904">
    <property type="entry name" value="Sc_DH/Rdtase_CS"/>
</dbReference>
<dbReference type="PANTHER" id="PTHR43115:SF4">
    <property type="entry name" value="DEHYDROGENASE_REDUCTASE SDR FAMILY MEMBER 11"/>
    <property type="match status" value="1"/>
</dbReference>
<dbReference type="EMBL" id="JALNTZ010000005">
    <property type="protein sequence ID" value="KAJ3651878.1"/>
    <property type="molecule type" value="Genomic_DNA"/>
</dbReference>
<dbReference type="PRINTS" id="PR00080">
    <property type="entry name" value="SDRFAMILY"/>
</dbReference>